<dbReference type="Proteomes" id="UP001206895">
    <property type="component" value="Unassembled WGS sequence"/>
</dbReference>
<dbReference type="InterPro" id="IPR003870">
    <property type="entry name" value="DUF222"/>
</dbReference>
<organism evidence="3 4">
    <name type="scientific">Williamsia maris</name>
    <dbReference type="NCBI Taxonomy" id="72806"/>
    <lineage>
        <taxon>Bacteria</taxon>
        <taxon>Bacillati</taxon>
        <taxon>Actinomycetota</taxon>
        <taxon>Actinomycetes</taxon>
        <taxon>Mycobacteriales</taxon>
        <taxon>Nocardiaceae</taxon>
        <taxon>Williamsia</taxon>
    </lineage>
</organism>
<dbReference type="EMBL" id="JAMTCJ010000002">
    <property type="protein sequence ID" value="MCP2176405.1"/>
    <property type="molecule type" value="Genomic_DNA"/>
</dbReference>
<evidence type="ECO:0000313" key="3">
    <source>
        <dbReference type="EMBL" id="MCP2176405.1"/>
    </source>
</evidence>
<dbReference type="Pfam" id="PF02720">
    <property type="entry name" value="DUF222"/>
    <property type="match status" value="1"/>
</dbReference>
<protein>
    <recommendedName>
        <fullName evidence="2">DUF222 domain-containing protein</fullName>
    </recommendedName>
</protein>
<name>A0ABT1HF97_9NOCA</name>
<reference evidence="3 4" key="1">
    <citation type="submission" date="2022-06" db="EMBL/GenBank/DDBJ databases">
        <title>Genomic Encyclopedia of Archaeal and Bacterial Type Strains, Phase II (KMG-II): from individual species to whole genera.</title>
        <authorList>
            <person name="Goeker M."/>
        </authorList>
    </citation>
    <scope>NUCLEOTIDE SEQUENCE [LARGE SCALE GENOMIC DNA]</scope>
    <source>
        <strain evidence="3 4">DSM 44693</strain>
    </source>
</reference>
<feature type="region of interest" description="Disordered" evidence="1">
    <location>
        <begin position="454"/>
        <end position="533"/>
    </location>
</feature>
<dbReference type="InterPro" id="IPR003615">
    <property type="entry name" value="HNH_nuc"/>
</dbReference>
<gene>
    <name evidence="3" type="ORF">LX13_002224</name>
</gene>
<evidence type="ECO:0000256" key="1">
    <source>
        <dbReference type="SAM" id="MobiDB-lite"/>
    </source>
</evidence>
<comment type="caution">
    <text evidence="3">The sequence shown here is derived from an EMBL/GenBank/DDBJ whole genome shotgun (WGS) entry which is preliminary data.</text>
</comment>
<feature type="compositionally biased region" description="Low complexity" evidence="1">
    <location>
        <begin position="491"/>
        <end position="513"/>
    </location>
</feature>
<feature type="domain" description="DUF222" evidence="2">
    <location>
        <begin position="62"/>
        <end position="355"/>
    </location>
</feature>
<evidence type="ECO:0000313" key="4">
    <source>
        <dbReference type="Proteomes" id="UP001206895"/>
    </source>
</evidence>
<feature type="compositionally biased region" description="Basic and acidic residues" evidence="1">
    <location>
        <begin position="472"/>
        <end position="484"/>
    </location>
</feature>
<dbReference type="RefSeq" id="WP_253661395.1">
    <property type="nucleotide sequence ID" value="NZ_BAAAJQ010000001.1"/>
</dbReference>
<evidence type="ECO:0000259" key="2">
    <source>
        <dbReference type="Pfam" id="PF02720"/>
    </source>
</evidence>
<keyword evidence="4" id="KW-1185">Reference proteome</keyword>
<sequence length="533" mass="58227">MIDGGWAGVSAAATGLLSEPIGAPINALLLDMKHAAAGQSYLEWVRLRNAAELHAQLVAPEEASDKRKLDALSRCATRVAVLHSMPQSTAERLIDTGVALRDRLPMVAECLRDGLITAAQVKTIVERTDLVTDPDHQRSVDADITESLRRGGSWSAHRMRDMIDRVIFRVDPAAVRARRKAAVDARSFWLDRGDDGMGIISSSMTAENAIAMFRRVETVAEHVCSQDPRTKSARKSDAHFCLVMNVAWECQCGNPDCDAEPVPDADGPAAREIAMPTSKAVVTVLCDLETAAGDGEDPGFIDGYGVVSADHIRDIIAHPATRIRPMGFDDAPLKPTQPGDPYRPSTALDTVIRARGLYCDIPGCNQPAWRCDLDHTDEYDHENPERGGQTCREGMGPKCRFHHNMKTFSDFLDTLTIDDNGRATTTIVTPEGLIVPGPAFTGDDLFPSLRDIEFERPSHAPPDPDCTAPDAEPTRRRTRLEEKHARRRTARAANQQRLDDAAAAAADAPEPVIETPPPPTRFSWEGFGDDPPF</sequence>
<accession>A0ABT1HF97</accession>
<dbReference type="CDD" id="cd00085">
    <property type="entry name" value="HNHc"/>
    <property type="match status" value="1"/>
</dbReference>
<proteinExistence type="predicted"/>